<dbReference type="RefSeq" id="WP_281043245.1">
    <property type="nucleotide sequence ID" value="NZ_JARYGZ010000001.1"/>
</dbReference>
<sequence length="135" mass="14618">MDLATPLDIICRIIVRSREVEAQVPGIDPDNDDPVDDSDDERDVLEDELDETAVDELRTAIDDLAEDQQIELLALALVGQGTYDASEWEDALEEAGDDGAEPAIDLLMDMPTLSENLEAGLAAFDLSCEGVGQID</sequence>
<proteinExistence type="predicted"/>
<name>A0ABT6MZI0_9SPHN</name>
<gene>
    <name evidence="2" type="ORF">QGN17_04120</name>
</gene>
<feature type="region of interest" description="Disordered" evidence="1">
    <location>
        <begin position="22"/>
        <end position="41"/>
    </location>
</feature>
<feature type="compositionally biased region" description="Acidic residues" evidence="1">
    <location>
        <begin position="29"/>
        <end position="41"/>
    </location>
</feature>
<organism evidence="2 3">
    <name type="scientific">Sphingomonas oryzagri</name>
    <dbReference type="NCBI Taxonomy" id="3042314"/>
    <lineage>
        <taxon>Bacteria</taxon>
        <taxon>Pseudomonadati</taxon>
        <taxon>Pseudomonadota</taxon>
        <taxon>Alphaproteobacteria</taxon>
        <taxon>Sphingomonadales</taxon>
        <taxon>Sphingomonadaceae</taxon>
        <taxon>Sphingomonas</taxon>
    </lineage>
</organism>
<accession>A0ABT6MZI0</accession>
<keyword evidence="3" id="KW-1185">Reference proteome</keyword>
<protein>
    <submittedName>
        <fullName evidence="2">DUF3775 domain-containing protein</fullName>
    </submittedName>
</protein>
<dbReference type="Proteomes" id="UP001160625">
    <property type="component" value="Unassembled WGS sequence"/>
</dbReference>
<evidence type="ECO:0000313" key="3">
    <source>
        <dbReference type="Proteomes" id="UP001160625"/>
    </source>
</evidence>
<evidence type="ECO:0000313" key="2">
    <source>
        <dbReference type="EMBL" id="MDH7637908.1"/>
    </source>
</evidence>
<dbReference type="Pfam" id="PF12616">
    <property type="entry name" value="DUF3775"/>
    <property type="match status" value="1"/>
</dbReference>
<dbReference type="EMBL" id="JARYGZ010000001">
    <property type="protein sequence ID" value="MDH7637908.1"/>
    <property type="molecule type" value="Genomic_DNA"/>
</dbReference>
<dbReference type="InterPro" id="IPR022254">
    <property type="entry name" value="DUF3775"/>
</dbReference>
<reference evidence="2" key="1">
    <citation type="submission" date="2023-04" db="EMBL/GenBank/DDBJ databases">
        <title>Sphingomonas sp. MAHUQ-71 isolated from rice field.</title>
        <authorList>
            <person name="Huq M.A."/>
        </authorList>
    </citation>
    <scope>NUCLEOTIDE SEQUENCE</scope>
    <source>
        <strain evidence="2">MAHUQ-71</strain>
    </source>
</reference>
<evidence type="ECO:0000256" key="1">
    <source>
        <dbReference type="SAM" id="MobiDB-lite"/>
    </source>
</evidence>
<comment type="caution">
    <text evidence="2">The sequence shown here is derived from an EMBL/GenBank/DDBJ whole genome shotgun (WGS) entry which is preliminary data.</text>
</comment>